<dbReference type="eggNOG" id="ENOG502R85Z">
    <property type="taxonomic scope" value="Eukaryota"/>
</dbReference>
<organism evidence="2 3">
    <name type="scientific">Solanum tuberosum</name>
    <name type="common">Potato</name>
    <dbReference type="NCBI Taxonomy" id="4113"/>
    <lineage>
        <taxon>Eukaryota</taxon>
        <taxon>Viridiplantae</taxon>
        <taxon>Streptophyta</taxon>
        <taxon>Embryophyta</taxon>
        <taxon>Tracheophyta</taxon>
        <taxon>Spermatophyta</taxon>
        <taxon>Magnoliopsida</taxon>
        <taxon>eudicotyledons</taxon>
        <taxon>Gunneridae</taxon>
        <taxon>Pentapetalae</taxon>
        <taxon>asterids</taxon>
        <taxon>lamiids</taxon>
        <taxon>Solanales</taxon>
        <taxon>Solanaceae</taxon>
        <taxon>Solanoideae</taxon>
        <taxon>Solaneae</taxon>
        <taxon>Solanum</taxon>
    </lineage>
</organism>
<evidence type="ECO:0000256" key="1">
    <source>
        <dbReference type="SAM" id="MobiDB-lite"/>
    </source>
</evidence>
<dbReference type="AlphaFoldDB" id="M1DMS5"/>
<name>M1DMS5_SOLTU</name>
<dbReference type="PaxDb" id="4113-PGSC0003DMT400091509"/>
<feature type="region of interest" description="Disordered" evidence="1">
    <location>
        <begin position="224"/>
        <end position="288"/>
    </location>
</feature>
<dbReference type="Proteomes" id="UP000011115">
    <property type="component" value="Unassembled WGS sequence"/>
</dbReference>
<reference evidence="3" key="1">
    <citation type="journal article" date="2011" name="Nature">
        <title>Genome sequence and analysis of the tuber crop potato.</title>
        <authorList>
            <consortium name="The Potato Genome Sequencing Consortium"/>
        </authorList>
    </citation>
    <scope>NUCLEOTIDE SEQUENCE [LARGE SCALE GENOMIC DNA]</scope>
    <source>
        <strain evidence="3">cv. DM1-3 516 R44</strain>
    </source>
</reference>
<dbReference type="Gramene" id="PGSC0003DMT400091509">
    <property type="protein sequence ID" value="PGSC0003DMT400091509"/>
    <property type="gene ID" value="PGSC0003DMG400041080"/>
</dbReference>
<protein>
    <submittedName>
        <fullName evidence="2">'chromo' domain containing protein</fullName>
    </submittedName>
</protein>
<proteinExistence type="predicted"/>
<feature type="compositionally biased region" description="Polar residues" evidence="1">
    <location>
        <begin position="255"/>
        <end position="279"/>
    </location>
</feature>
<evidence type="ECO:0000313" key="3">
    <source>
        <dbReference type="Proteomes" id="UP000011115"/>
    </source>
</evidence>
<dbReference type="EnsemblPlants" id="PGSC0003DMT400091509">
    <property type="protein sequence ID" value="PGSC0003DMT400091509"/>
    <property type="gene ID" value="PGSC0003DMG400041080"/>
</dbReference>
<reference evidence="2" key="2">
    <citation type="submission" date="2015-06" db="UniProtKB">
        <authorList>
            <consortium name="EnsemblPlants"/>
        </authorList>
    </citation>
    <scope>IDENTIFICATION</scope>
    <source>
        <strain evidence="2">DM1-3 516 R44</strain>
    </source>
</reference>
<dbReference type="InParanoid" id="M1DMS5"/>
<accession>M1DMS5</accession>
<dbReference type="HOGENOM" id="CLU_059105_0_0_1"/>
<sequence length="288" mass="31483">MVNTRFNGIRHVAPVNAPVEESATRGLDREIEEENVDVEDVEDMGQEEEVQVGTTCVPSLDPVLAQQIMWFLKGLVGPGVLPSAQATQAPTNPPVASTAPKVGGTGGNDAFLRPLLGSVMTGNEHEMLTKFLKLKPHVFLGSENEDAYEFILDCYESLHKLGIVHQHGVEFVSFQLQEKYVPRTLMACKKDEFMALEKGGRSFNEVTDYVKKIEGVRRDGQAKAWEKRAKKSGNFQGSYSKGSGRPTLAAKPIQSDISASTDSAQQQSRAVVPTENGNNGRERPQGGR</sequence>
<keyword evidence="3" id="KW-1185">Reference proteome</keyword>
<evidence type="ECO:0000313" key="2">
    <source>
        <dbReference type="EnsemblPlants" id="PGSC0003DMT400091509"/>
    </source>
</evidence>